<keyword evidence="3" id="KW-1185">Reference proteome</keyword>
<protein>
    <submittedName>
        <fullName evidence="2">Uncharacterized protein</fullName>
    </submittedName>
</protein>
<dbReference type="EMBL" id="JAAAIL010002959">
    <property type="protein sequence ID" value="KAG0253361.1"/>
    <property type="molecule type" value="Genomic_DNA"/>
</dbReference>
<organism evidence="2 3">
    <name type="scientific">Linnemannia exigua</name>
    <dbReference type="NCBI Taxonomy" id="604196"/>
    <lineage>
        <taxon>Eukaryota</taxon>
        <taxon>Fungi</taxon>
        <taxon>Fungi incertae sedis</taxon>
        <taxon>Mucoromycota</taxon>
        <taxon>Mortierellomycotina</taxon>
        <taxon>Mortierellomycetes</taxon>
        <taxon>Mortierellales</taxon>
        <taxon>Mortierellaceae</taxon>
        <taxon>Linnemannia</taxon>
    </lineage>
</organism>
<evidence type="ECO:0000313" key="3">
    <source>
        <dbReference type="Proteomes" id="UP001194580"/>
    </source>
</evidence>
<feature type="chain" id="PRO_5042287573" evidence="1">
    <location>
        <begin position="27"/>
        <end position="120"/>
    </location>
</feature>
<accession>A0AAD4D1I7</accession>
<proteinExistence type="predicted"/>
<feature type="signal peptide" evidence="1">
    <location>
        <begin position="1"/>
        <end position="26"/>
    </location>
</feature>
<dbReference type="AlphaFoldDB" id="A0AAD4D1I7"/>
<sequence length="120" mass="13782">MGWPSFRTLPLHVIHLHSTVMFTIWGTYCPIEDGEDLDREELRWKIVHAFKARAKTELSRAYHKKLRATQHFLAAQTQVRDGDSDGYDPVGDTVMIWYRPPFIEMTTDGVLMGTSGFGPE</sequence>
<keyword evidence="1" id="KW-0732">Signal</keyword>
<name>A0AAD4D1I7_9FUNG</name>
<evidence type="ECO:0000313" key="2">
    <source>
        <dbReference type="EMBL" id="KAG0253361.1"/>
    </source>
</evidence>
<dbReference type="Proteomes" id="UP001194580">
    <property type="component" value="Unassembled WGS sequence"/>
</dbReference>
<feature type="non-terminal residue" evidence="2">
    <location>
        <position position="120"/>
    </location>
</feature>
<reference evidence="2" key="1">
    <citation type="journal article" date="2020" name="Fungal Divers.">
        <title>Resolving the Mortierellaceae phylogeny through synthesis of multi-gene phylogenetics and phylogenomics.</title>
        <authorList>
            <person name="Vandepol N."/>
            <person name="Liber J."/>
            <person name="Desiro A."/>
            <person name="Na H."/>
            <person name="Kennedy M."/>
            <person name="Barry K."/>
            <person name="Grigoriev I.V."/>
            <person name="Miller A.N."/>
            <person name="O'Donnell K."/>
            <person name="Stajich J.E."/>
            <person name="Bonito G."/>
        </authorList>
    </citation>
    <scope>NUCLEOTIDE SEQUENCE</scope>
    <source>
        <strain evidence="2">NRRL 28262</strain>
    </source>
</reference>
<comment type="caution">
    <text evidence="2">The sequence shown here is derived from an EMBL/GenBank/DDBJ whole genome shotgun (WGS) entry which is preliminary data.</text>
</comment>
<evidence type="ECO:0000256" key="1">
    <source>
        <dbReference type="SAM" id="SignalP"/>
    </source>
</evidence>
<gene>
    <name evidence="2" type="ORF">BGZ95_006346</name>
</gene>